<reference evidence="2 3" key="1">
    <citation type="submission" date="2023-01" db="EMBL/GenBank/DDBJ databases">
        <title>Analysis of 21 Apiospora genomes using comparative genomics revels a genus with tremendous synthesis potential of carbohydrate active enzymes and secondary metabolites.</title>
        <authorList>
            <person name="Sorensen T."/>
        </authorList>
    </citation>
    <scope>NUCLEOTIDE SEQUENCE [LARGE SCALE GENOMIC DNA]</scope>
    <source>
        <strain evidence="2 3">CBS 33761</strain>
    </source>
</reference>
<dbReference type="PANTHER" id="PTHR10887:SF495">
    <property type="entry name" value="HELICASE SENATAXIN ISOFORM X1-RELATED"/>
    <property type="match status" value="1"/>
</dbReference>
<dbReference type="Proteomes" id="UP001444661">
    <property type="component" value="Unassembled WGS sequence"/>
</dbReference>
<dbReference type="EMBL" id="JAQQWK010000009">
    <property type="protein sequence ID" value="KAK8033983.1"/>
    <property type="molecule type" value="Genomic_DNA"/>
</dbReference>
<name>A0ABR1SI45_9PEZI</name>
<dbReference type="InterPro" id="IPR027417">
    <property type="entry name" value="P-loop_NTPase"/>
</dbReference>
<proteinExistence type="predicted"/>
<protein>
    <submittedName>
        <fullName evidence="2">PhoH-like protein</fullName>
    </submittedName>
</protein>
<gene>
    <name evidence="2" type="ORF">PG993_008978</name>
</gene>
<keyword evidence="3" id="KW-1185">Reference proteome</keyword>
<dbReference type="Pfam" id="PF13087">
    <property type="entry name" value="AAA_12"/>
    <property type="match status" value="1"/>
</dbReference>
<evidence type="ECO:0000313" key="2">
    <source>
        <dbReference type="EMBL" id="KAK8033983.1"/>
    </source>
</evidence>
<feature type="domain" description="DNA2/NAM7 helicase-like C-terminal" evidence="1">
    <location>
        <begin position="31"/>
        <end position="145"/>
    </location>
</feature>
<comment type="caution">
    <text evidence="2">The sequence shown here is derived from an EMBL/GenBank/DDBJ whole genome shotgun (WGS) entry which is preliminary data.</text>
</comment>
<dbReference type="InterPro" id="IPR045055">
    <property type="entry name" value="DNA2/NAM7-like"/>
</dbReference>
<dbReference type="Gene3D" id="3.40.50.300">
    <property type="entry name" value="P-loop containing nucleotide triphosphate hydrolases"/>
    <property type="match status" value="1"/>
</dbReference>
<dbReference type="InterPro" id="IPR041679">
    <property type="entry name" value="DNA2/NAM7-like_C"/>
</dbReference>
<evidence type="ECO:0000259" key="1">
    <source>
        <dbReference type="Pfam" id="PF13087"/>
    </source>
</evidence>
<sequence length="148" mass="16898">MRYVLRFRQFLTLYGKNTTGSNLLLSLTPTSERKDIKTYSNPINAAYTVRLVLDIFKRKVCAVHPTETTPGQRSRIVVIAPYDGQKNLYKEMFARISNAEFVRGLVEVHTILGVQGHEADLVIFDMTRTSNFGFLCQHVNANVALRWC</sequence>
<dbReference type="PANTHER" id="PTHR10887">
    <property type="entry name" value="DNA2/NAM7 HELICASE FAMILY"/>
    <property type="match status" value="1"/>
</dbReference>
<organism evidence="2 3">
    <name type="scientific">Apiospora rasikravindrae</name>
    <dbReference type="NCBI Taxonomy" id="990691"/>
    <lineage>
        <taxon>Eukaryota</taxon>
        <taxon>Fungi</taxon>
        <taxon>Dikarya</taxon>
        <taxon>Ascomycota</taxon>
        <taxon>Pezizomycotina</taxon>
        <taxon>Sordariomycetes</taxon>
        <taxon>Xylariomycetidae</taxon>
        <taxon>Amphisphaeriales</taxon>
        <taxon>Apiosporaceae</taxon>
        <taxon>Apiospora</taxon>
    </lineage>
</organism>
<evidence type="ECO:0000313" key="3">
    <source>
        <dbReference type="Proteomes" id="UP001444661"/>
    </source>
</evidence>
<accession>A0ABR1SI45</accession>